<evidence type="ECO:0000256" key="5">
    <source>
        <dbReference type="ARBA" id="ARBA00022825"/>
    </source>
</evidence>
<feature type="domain" description="LD-carboxypeptidase C-terminal" evidence="8">
    <location>
        <begin position="201"/>
        <end position="315"/>
    </location>
</feature>
<keyword evidence="3" id="KW-0645">Protease</keyword>
<protein>
    <submittedName>
        <fullName evidence="9">LD-carboxypeptidase</fullName>
    </submittedName>
</protein>
<feature type="active site" description="Charge relay system" evidence="6">
    <location>
        <position position="232"/>
    </location>
</feature>
<reference evidence="9" key="1">
    <citation type="submission" date="2023-04" db="EMBL/GenBank/DDBJ databases">
        <title>Genome dynamics across the evolutionary transition to endosymbiosis.</title>
        <authorList>
            <person name="Siozios S."/>
            <person name="Nadal-Jimenez P."/>
            <person name="Azagi T."/>
            <person name="Sprong H."/>
            <person name="Frost C.L."/>
            <person name="Parratt S.R."/>
            <person name="Taylor G."/>
            <person name="Brettell L."/>
            <person name="Lew K.C."/>
            <person name="Croft L."/>
            <person name="King K.C."/>
            <person name="Brockhurst M.A."/>
            <person name="Hypsa V."/>
            <person name="Novakova E."/>
            <person name="Darby A.C."/>
            <person name="Hurst G.D.D."/>
        </authorList>
    </citation>
    <scope>NUCLEOTIDE SEQUENCE</scope>
    <source>
        <strain evidence="9">APv</strain>
    </source>
</reference>
<dbReference type="PROSITE" id="PS51257">
    <property type="entry name" value="PROKAR_LIPOPROTEIN"/>
    <property type="match status" value="1"/>
</dbReference>
<feature type="domain" description="LD-carboxypeptidase N-terminal" evidence="7">
    <location>
        <begin position="31"/>
        <end position="151"/>
    </location>
</feature>
<dbReference type="GO" id="GO:0006508">
    <property type="term" value="P:proteolysis"/>
    <property type="evidence" value="ECO:0007669"/>
    <property type="project" value="UniProtKB-KW"/>
</dbReference>
<dbReference type="InterPro" id="IPR040921">
    <property type="entry name" value="Peptidase_S66C"/>
</dbReference>
<evidence type="ECO:0000256" key="6">
    <source>
        <dbReference type="PIRSR" id="PIRSR028757-1"/>
    </source>
</evidence>
<dbReference type="Gene3D" id="3.40.50.10740">
    <property type="entry name" value="Class I glutamine amidotransferase-like"/>
    <property type="match status" value="1"/>
</dbReference>
<dbReference type="Proteomes" id="UP001177595">
    <property type="component" value="Chromosome"/>
</dbReference>
<dbReference type="Pfam" id="PF02016">
    <property type="entry name" value="Peptidase_S66"/>
    <property type="match status" value="1"/>
</dbReference>
<evidence type="ECO:0000256" key="3">
    <source>
        <dbReference type="ARBA" id="ARBA00022670"/>
    </source>
</evidence>
<dbReference type="PANTHER" id="PTHR30237:SF2">
    <property type="entry name" value="MUREIN TETRAPEPTIDE CARBOXYPEPTIDASE"/>
    <property type="match status" value="1"/>
</dbReference>
<dbReference type="PANTHER" id="PTHR30237">
    <property type="entry name" value="MURAMOYLTETRAPEPTIDE CARBOXYPEPTIDASE"/>
    <property type="match status" value="1"/>
</dbReference>
<gene>
    <name evidence="9" type="ORF">QE210_13660</name>
</gene>
<dbReference type="InterPro" id="IPR027478">
    <property type="entry name" value="LdcA_N"/>
</dbReference>
<dbReference type="PIRSF" id="PIRSF028757">
    <property type="entry name" value="LD-carboxypeptidase"/>
    <property type="match status" value="1"/>
</dbReference>
<dbReference type="SUPFAM" id="SSF141986">
    <property type="entry name" value="LD-carboxypeptidase A C-terminal domain-like"/>
    <property type="match status" value="1"/>
</dbReference>
<dbReference type="InterPro" id="IPR027461">
    <property type="entry name" value="Carboxypeptidase_A_C_sf"/>
</dbReference>
<comment type="similarity">
    <text evidence="1">Belongs to the peptidase S66 family.</text>
</comment>
<keyword evidence="5" id="KW-0720">Serine protease</keyword>
<name>A0AA95GQJ4_9GAMM</name>
<dbReference type="CDD" id="cd07025">
    <property type="entry name" value="Peptidase_S66"/>
    <property type="match status" value="1"/>
</dbReference>
<keyword evidence="2" id="KW-0121">Carboxypeptidase</keyword>
<dbReference type="GO" id="GO:0004180">
    <property type="term" value="F:carboxypeptidase activity"/>
    <property type="evidence" value="ECO:0007669"/>
    <property type="project" value="UniProtKB-KW"/>
</dbReference>
<evidence type="ECO:0000256" key="4">
    <source>
        <dbReference type="ARBA" id="ARBA00022801"/>
    </source>
</evidence>
<feature type="active site" description="Nucleophile" evidence="6">
    <location>
        <position position="131"/>
    </location>
</feature>
<evidence type="ECO:0000256" key="1">
    <source>
        <dbReference type="ARBA" id="ARBA00010233"/>
    </source>
</evidence>
<dbReference type="SUPFAM" id="SSF52317">
    <property type="entry name" value="Class I glutamine amidotransferase-like"/>
    <property type="match status" value="1"/>
</dbReference>
<dbReference type="Gene3D" id="3.50.30.60">
    <property type="entry name" value="LD-carboxypeptidase A C-terminal domain-like"/>
    <property type="match status" value="1"/>
</dbReference>
<evidence type="ECO:0000313" key="9">
    <source>
        <dbReference type="EMBL" id="WGM00884.1"/>
    </source>
</evidence>
<evidence type="ECO:0000256" key="2">
    <source>
        <dbReference type="ARBA" id="ARBA00022645"/>
    </source>
</evidence>
<keyword evidence="4" id="KW-0378">Hydrolase</keyword>
<evidence type="ECO:0000259" key="8">
    <source>
        <dbReference type="Pfam" id="PF17676"/>
    </source>
</evidence>
<dbReference type="InterPro" id="IPR029062">
    <property type="entry name" value="Class_I_gatase-like"/>
</dbReference>
<accession>A0AA95GQJ4</accession>
<dbReference type="Pfam" id="PF17676">
    <property type="entry name" value="Peptidase_S66C"/>
    <property type="match status" value="1"/>
</dbReference>
<proteinExistence type="inferred from homology"/>
<evidence type="ECO:0000313" key="10">
    <source>
        <dbReference type="Proteomes" id="UP001177595"/>
    </source>
</evidence>
<dbReference type="GO" id="GO:0008236">
    <property type="term" value="F:serine-type peptidase activity"/>
    <property type="evidence" value="ECO:0007669"/>
    <property type="project" value="UniProtKB-KW"/>
</dbReference>
<dbReference type="AlphaFoldDB" id="A0AA95GQJ4"/>
<dbReference type="InterPro" id="IPR040449">
    <property type="entry name" value="Peptidase_S66_N"/>
</dbReference>
<dbReference type="InterPro" id="IPR003507">
    <property type="entry name" value="S66_fam"/>
</dbReference>
<organism evidence="9 10">
    <name type="scientific">Arsenophonus nasoniae</name>
    <name type="common">son-killer infecting Nasonia vitripennis</name>
    <dbReference type="NCBI Taxonomy" id="638"/>
    <lineage>
        <taxon>Bacteria</taxon>
        <taxon>Pseudomonadati</taxon>
        <taxon>Pseudomonadota</taxon>
        <taxon>Gammaproteobacteria</taxon>
        <taxon>Enterobacterales</taxon>
        <taxon>Morganellaceae</taxon>
        <taxon>Arsenophonus</taxon>
    </lineage>
</organism>
<sequence>MLKYIYLFLVILIISGCAANQYLPKANDEKIYLISSSSAYDEGVVEKIIQKFSQEGFIVNTKYLNQQPTELGYVNTDQKRGETLVSALSDPDVHYLWFIRGGAGALNLYPALMASKEKIKRMPAKIAIGFSDVTAIEYFAQNELKWPSIHGVLASYNKEVSGEDSIISKNNSILEIPMIIKKGLEYSGLELINNRLRKNISGIISGGNLTLIQSLFSTQYEIDYQNKILIFEDTGVTYRQLDRTLHQLLFKKNFAPHAIIFGQFYPEESAEKDKMLYKKVITNFAKQASFPVFYYPFFGHGATNRPFIIGNKADIICSEQSSFCSIKQKGIKRKNYRKSQWLRNKS</sequence>
<dbReference type="RefSeq" id="WP_280624415.1">
    <property type="nucleotide sequence ID" value="NZ_CP123504.1"/>
</dbReference>
<dbReference type="EMBL" id="CP123504">
    <property type="protein sequence ID" value="WGM00884.1"/>
    <property type="molecule type" value="Genomic_DNA"/>
</dbReference>
<feature type="active site" description="Charge relay system" evidence="6">
    <location>
        <position position="300"/>
    </location>
</feature>
<evidence type="ECO:0000259" key="7">
    <source>
        <dbReference type="Pfam" id="PF02016"/>
    </source>
</evidence>